<evidence type="ECO:0000256" key="6">
    <source>
        <dbReference type="SAM" id="Phobius"/>
    </source>
</evidence>
<dbReference type="InterPro" id="IPR004090">
    <property type="entry name" value="Chemotax_Me-accpt_rcpt"/>
</dbReference>
<comment type="similarity">
    <text evidence="3">Belongs to the methyl-accepting chemotaxis (MCP) protein family.</text>
</comment>
<keyword evidence="6" id="KW-0812">Transmembrane</keyword>
<dbReference type="GO" id="GO:0007165">
    <property type="term" value="P:signal transduction"/>
    <property type="evidence" value="ECO:0007669"/>
    <property type="project" value="UniProtKB-KW"/>
</dbReference>
<dbReference type="Gene3D" id="1.10.287.950">
    <property type="entry name" value="Methyl-accepting chemotaxis protein"/>
    <property type="match status" value="1"/>
</dbReference>
<dbReference type="PANTHER" id="PTHR43531:SF11">
    <property type="entry name" value="METHYL-ACCEPTING CHEMOTAXIS PROTEIN 3"/>
    <property type="match status" value="1"/>
</dbReference>
<dbReference type="SMART" id="SM00304">
    <property type="entry name" value="HAMP"/>
    <property type="match status" value="2"/>
</dbReference>
<dbReference type="GO" id="GO:0005886">
    <property type="term" value="C:plasma membrane"/>
    <property type="evidence" value="ECO:0007669"/>
    <property type="project" value="TreeGrafter"/>
</dbReference>
<dbReference type="InterPro" id="IPR051310">
    <property type="entry name" value="MCP_chemotaxis"/>
</dbReference>
<evidence type="ECO:0008006" key="12">
    <source>
        <dbReference type="Google" id="ProtNLM"/>
    </source>
</evidence>
<dbReference type="PRINTS" id="PR00260">
    <property type="entry name" value="CHEMTRNSDUCR"/>
</dbReference>
<dbReference type="GO" id="GO:0006935">
    <property type="term" value="P:chemotaxis"/>
    <property type="evidence" value="ECO:0007669"/>
    <property type="project" value="UniProtKB-KW"/>
</dbReference>
<dbReference type="Pfam" id="PF00015">
    <property type="entry name" value="MCPsignal"/>
    <property type="match status" value="1"/>
</dbReference>
<dbReference type="Pfam" id="PF18947">
    <property type="entry name" value="HAMP_2"/>
    <property type="match status" value="2"/>
</dbReference>
<evidence type="ECO:0000256" key="3">
    <source>
        <dbReference type="ARBA" id="ARBA00029447"/>
    </source>
</evidence>
<protein>
    <recommendedName>
        <fullName evidence="12">Methyl-accepting chemotaxis sensory transducer</fullName>
    </recommendedName>
</protein>
<dbReference type="PROSITE" id="PS50885">
    <property type="entry name" value="HAMP"/>
    <property type="match status" value="2"/>
</dbReference>
<dbReference type="Proteomes" id="UP000503640">
    <property type="component" value="Unassembled WGS sequence"/>
</dbReference>
<evidence type="ECO:0000313" key="11">
    <source>
        <dbReference type="Proteomes" id="UP000503640"/>
    </source>
</evidence>
<evidence type="ECO:0000256" key="5">
    <source>
        <dbReference type="SAM" id="MobiDB-lite"/>
    </source>
</evidence>
<keyword evidence="7" id="KW-0732">Signal</keyword>
<dbReference type="GO" id="GO:0004888">
    <property type="term" value="F:transmembrane signaling receptor activity"/>
    <property type="evidence" value="ECO:0007669"/>
    <property type="project" value="InterPro"/>
</dbReference>
<dbReference type="AlphaFoldDB" id="A0A7I9VN64"/>
<dbReference type="InterPro" id="IPR003660">
    <property type="entry name" value="HAMP_dom"/>
</dbReference>
<dbReference type="EMBL" id="BJTG01000005">
    <property type="protein sequence ID" value="GEJ57845.1"/>
    <property type="molecule type" value="Genomic_DNA"/>
</dbReference>
<feature type="domain" description="Methyl-accepting transducer" evidence="8">
    <location>
        <begin position="406"/>
        <end position="635"/>
    </location>
</feature>
<keyword evidence="6" id="KW-0472">Membrane</keyword>
<feature type="transmembrane region" description="Helical" evidence="6">
    <location>
        <begin position="186"/>
        <end position="207"/>
    </location>
</feature>
<evidence type="ECO:0000256" key="4">
    <source>
        <dbReference type="PROSITE-ProRule" id="PRU00284"/>
    </source>
</evidence>
<dbReference type="PANTHER" id="PTHR43531">
    <property type="entry name" value="PROTEIN ICFG"/>
    <property type="match status" value="1"/>
</dbReference>
<feature type="region of interest" description="Disordered" evidence="5">
    <location>
        <begin position="428"/>
        <end position="449"/>
    </location>
</feature>
<keyword evidence="6" id="KW-1133">Transmembrane helix</keyword>
<feature type="compositionally biased region" description="Polar residues" evidence="5">
    <location>
        <begin position="428"/>
        <end position="437"/>
    </location>
</feature>
<evidence type="ECO:0000259" key="8">
    <source>
        <dbReference type="PROSITE" id="PS50111"/>
    </source>
</evidence>
<sequence length="676" mass="69585">MSALALVFGLVIALAAVSQVNTTALSAIVDNYGGRKLPGTSALWSIRQAETAVRANLALLVLPGVRDEVRADAEKRVATALARIAKGEQDYQALPHGAKTSALWREYQPLAAAWRRDCAAARGVVERQRAGGAAQAADTAVLQAYEKLIASSAPLQDVVNELIEQTAVDAAALHAESERAERAIALALWGTSALIAALFAAIAVWLVRSIAGAIRRVLAEARTLEEAVQAGALDVRGEPAAVGPEFRPVVVGINGILDAFARPLRLTAEYVDRISKGDLPPPIAEPQRGEFELMKENLNACIAAVKALVQDVDGLAQGAIAGELSRRADPARHRGDFRKVVEGVNGTLDAVTKPLDEAAGTLQRLAHRDLEARVTGAYRGEHARIAEALNATAQALHDALAQVAGAVSHVSSASAQIASTSEALASGASEQASSIEESTAGLESMSSTMKQVADGAQQASALAATAKGAAGEGTAAMEQMGGAMLKIKAAAEGTAQIIKDINEIAFQTNLLALNAAVEAARAGDAGRGFAVVAEEVRSLALRSKQAASKTDELIGQSVKEAAHGETTARQVGDKLGEILATVEQVTELTAALAAALQEQTAGVDQINRAMGQMSTIVQQNAASSEESSSAAAELSGQAEELAALVATFRLEAPAAIPAAGGAAAGRRARPAPAARA</sequence>
<dbReference type="SUPFAM" id="SSF58104">
    <property type="entry name" value="Methyl-accepting chemotaxis protein (MCP) signaling domain"/>
    <property type="match status" value="1"/>
</dbReference>
<accession>A0A7I9VN64</accession>
<dbReference type="SMART" id="SM00283">
    <property type="entry name" value="MA"/>
    <property type="match status" value="1"/>
</dbReference>
<organism evidence="10 11">
    <name type="scientific">Anaeromyxobacter diazotrophicus</name>
    <dbReference type="NCBI Taxonomy" id="2590199"/>
    <lineage>
        <taxon>Bacteria</taxon>
        <taxon>Pseudomonadati</taxon>
        <taxon>Myxococcota</taxon>
        <taxon>Myxococcia</taxon>
        <taxon>Myxococcales</taxon>
        <taxon>Cystobacterineae</taxon>
        <taxon>Anaeromyxobacteraceae</taxon>
        <taxon>Anaeromyxobacter</taxon>
    </lineage>
</organism>
<keyword evidence="2" id="KW-0145">Chemotaxis</keyword>
<dbReference type="Gene3D" id="1.20.120.1530">
    <property type="match status" value="2"/>
</dbReference>
<feature type="chain" id="PRO_5029657906" description="Methyl-accepting chemotaxis sensory transducer" evidence="7">
    <location>
        <begin position="19"/>
        <end position="676"/>
    </location>
</feature>
<evidence type="ECO:0000256" key="1">
    <source>
        <dbReference type="ARBA" id="ARBA00004370"/>
    </source>
</evidence>
<keyword evidence="11" id="KW-1185">Reference proteome</keyword>
<name>A0A7I9VN64_9BACT</name>
<reference evidence="11" key="1">
    <citation type="journal article" date="2020" name="Appl. Environ. Microbiol.">
        <title>Diazotrophic Anaeromyxobacter Isolates from Soils.</title>
        <authorList>
            <person name="Masuda Y."/>
            <person name="Yamanaka H."/>
            <person name="Xu Z.X."/>
            <person name="Shiratori Y."/>
            <person name="Aono T."/>
            <person name="Amachi S."/>
            <person name="Senoo K."/>
            <person name="Itoh H."/>
        </authorList>
    </citation>
    <scope>NUCLEOTIDE SEQUENCE [LARGE SCALE GENOMIC DNA]</scope>
    <source>
        <strain evidence="11">R267</strain>
    </source>
</reference>
<comment type="subcellular location">
    <subcellularLocation>
        <location evidence="1">Membrane</location>
    </subcellularLocation>
</comment>
<feature type="signal peptide" evidence="7">
    <location>
        <begin position="1"/>
        <end position="18"/>
    </location>
</feature>
<feature type="domain" description="HAMP" evidence="9">
    <location>
        <begin position="349"/>
        <end position="401"/>
    </location>
</feature>
<evidence type="ECO:0000256" key="2">
    <source>
        <dbReference type="ARBA" id="ARBA00022500"/>
    </source>
</evidence>
<dbReference type="FunFam" id="1.10.287.950:FF:000001">
    <property type="entry name" value="Methyl-accepting chemotaxis sensory transducer"/>
    <property type="match status" value="1"/>
</dbReference>
<gene>
    <name evidence="10" type="ORF">AMYX_25860</name>
</gene>
<feature type="domain" description="HAMP" evidence="9">
    <location>
        <begin position="258"/>
        <end position="310"/>
    </location>
</feature>
<comment type="caution">
    <text evidence="10">The sequence shown here is derived from an EMBL/GenBank/DDBJ whole genome shotgun (WGS) entry which is preliminary data.</text>
</comment>
<proteinExistence type="inferred from homology"/>
<evidence type="ECO:0000259" key="9">
    <source>
        <dbReference type="PROSITE" id="PS50885"/>
    </source>
</evidence>
<dbReference type="PROSITE" id="PS50111">
    <property type="entry name" value="CHEMOTAXIS_TRANSDUC_2"/>
    <property type="match status" value="1"/>
</dbReference>
<dbReference type="InterPro" id="IPR004089">
    <property type="entry name" value="MCPsignal_dom"/>
</dbReference>
<evidence type="ECO:0000256" key="7">
    <source>
        <dbReference type="SAM" id="SignalP"/>
    </source>
</evidence>
<evidence type="ECO:0000313" key="10">
    <source>
        <dbReference type="EMBL" id="GEJ57845.1"/>
    </source>
</evidence>
<keyword evidence="4" id="KW-0807">Transducer</keyword>